<evidence type="ECO:0000313" key="5">
    <source>
        <dbReference type="EMBL" id="MQW02771.1"/>
    </source>
</evidence>
<protein>
    <recommendedName>
        <fullName evidence="1">diguanylate cyclase</fullName>
        <ecNumber evidence="1">2.7.7.65</ecNumber>
    </recommendedName>
</protein>
<dbReference type="InterPro" id="IPR000160">
    <property type="entry name" value="GGDEF_dom"/>
</dbReference>
<evidence type="ECO:0000259" key="4">
    <source>
        <dbReference type="PROSITE" id="PS50887"/>
    </source>
</evidence>
<feature type="transmembrane region" description="Helical" evidence="3">
    <location>
        <begin position="222"/>
        <end position="239"/>
    </location>
</feature>
<dbReference type="SUPFAM" id="SSF55073">
    <property type="entry name" value="Nucleotide cyclase"/>
    <property type="match status" value="1"/>
</dbReference>
<gene>
    <name evidence="5" type="ORF">GHK45_02660</name>
</gene>
<dbReference type="PANTHER" id="PTHR45138:SF9">
    <property type="entry name" value="DIGUANYLATE CYCLASE DGCM-RELATED"/>
    <property type="match status" value="1"/>
</dbReference>
<comment type="catalytic activity">
    <reaction evidence="2">
        <text>2 GTP = 3',3'-c-di-GMP + 2 diphosphate</text>
        <dbReference type="Rhea" id="RHEA:24898"/>
        <dbReference type="ChEBI" id="CHEBI:33019"/>
        <dbReference type="ChEBI" id="CHEBI:37565"/>
        <dbReference type="ChEBI" id="CHEBI:58805"/>
        <dbReference type="EC" id="2.7.7.65"/>
    </reaction>
</comment>
<name>A0A6A7ZLL9_RHIML</name>
<dbReference type="InterPro" id="IPR043128">
    <property type="entry name" value="Rev_trsase/Diguanyl_cyclase"/>
</dbReference>
<sequence>MQLASSSAGDLASRRCSPRWARMELQESAVAASRMSASPQVRYQPRSPAVMAEVERLLAGRTRDIRLRGELGRLFQERSWSRTAKIIRAWMIWVTLLDVLTLGLNAILLPKAVALSMLPPACLLPPAALATAFIWRKPRGVWLQRVSLLAGLFLILLSVALVGVSAGGEFYERHLNIMLFVAITAIIIFAIPLTWTMTVASFALGLYLIFQLQNPGLERGSAVAGTLFFASGIIATVVARRTITILAQKTFLLELRDMRRVAELADANARLERLAKTDPLTGIANRRWMMETLNRLWSTGAERRPGTAMLMCDIDDFKSLNDRLGHAEGDRCLVKVAGIIQSSVRRNRDHVARYGGEEFLVVLPGANEEAAVATAERIRASVEAASLPNPASRVAPYVTLSIGVAAQTPGEEIVAPEKLQNQADAALYLAKQAGRNRVVLYQPDLPTV</sequence>
<evidence type="ECO:0000256" key="2">
    <source>
        <dbReference type="ARBA" id="ARBA00034247"/>
    </source>
</evidence>
<keyword evidence="3" id="KW-1133">Transmembrane helix</keyword>
<feature type="domain" description="GGDEF" evidence="4">
    <location>
        <begin position="305"/>
        <end position="443"/>
    </location>
</feature>
<dbReference type="SMART" id="SM00267">
    <property type="entry name" value="GGDEF"/>
    <property type="match status" value="1"/>
</dbReference>
<dbReference type="CDD" id="cd01949">
    <property type="entry name" value="GGDEF"/>
    <property type="match status" value="1"/>
</dbReference>
<keyword evidence="3" id="KW-0472">Membrane</keyword>
<dbReference type="AlphaFoldDB" id="A0A6A7ZLL9"/>
<dbReference type="Gene3D" id="3.30.70.270">
    <property type="match status" value="1"/>
</dbReference>
<evidence type="ECO:0000256" key="1">
    <source>
        <dbReference type="ARBA" id="ARBA00012528"/>
    </source>
</evidence>
<reference evidence="5" key="1">
    <citation type="journal article" date="2013" name="Genome Biol.">
        <title>Comparative genomics of the core and accessory genomes of 48 Sinorhizobium strains comprising five genospecies.</title>
        <authorList>
            <person name="Sugawara M."/>
            <person name="Epstein B."/>
            <person name="Badgley B.D."/>
            <person name="Unno T."/>
            <person name="Xu L."/>
            <person name="Reese J."/>
            <person name="Gyaneshwar P."/>
            <person name="Denny R."/>
            <person name="Mudge J."/>
            <person name="Bharti A.K."/>
            <person name="Farmer A.D."/>
            <person name="May G.D."/>
            <person name="Woodward J.E."/>
            <person name="Medigue C."/>
            <person name="Vallenet D."/>
            <person name="Lajus A."/>
            <person name="Rouy Z."/>
            <person name="Martinez-Vaz B."/>
            <person name="Tiffin P."/>
            <person name="Young N.D."/>
            <person name="Sadowsky M.J."/>
        </authorList>
    </citation>
    <scope>NUCLEOTIDE SEQUENCE</scope>
    <source>
        <strain evidence="5">M30</strain>
    </source>
</reference>
<dbReference type="NCBIfam" id="TIGR00254">
    <property type="entry name" value="GGDEF"/>
    <property type="match status" value="1"/>
</dbReference>
<dbReference type="PANTHER" id="PTHR45138">
    <property type="entry name" value="REGULATORY COMPONENTS OF SENSORY TRANSDUCTION SYSTEM"/>
    <property type="match status" value="1"/>
</dbReference>
<dbReference type="Pfam" id="PF00990">
    <property type="entry name" value="GGDEF"/>
    <property type="match status" value="1"/>
</dbReference>
<comment type="caution">
    <text evidence="5">The sequence shown here is derived from an EMBL/GenBank/DDBJ whole genome shotgun (WGS) entry which is preliminary data.</text>
</comment>
<accession>A0A6A7ZLL9</accession>
<keyword evidence="3" id="KW-0812">Transmembrane</keyword>
<dbReference type="PROSITE" id="PS50887">
    <property type="entry name" value="GGDEF"/>
    <property type="match status" value="1"/>
</dbReference>
<dbReference type="FunFam" id="3.30.70.270:FF:000001">
    <property type="entry name" value="Diguanylate cyclase domain protein"/>
    <property type="match status" value="1"/>
</dbReference>
<organism evidence="5">
    <name type="scientific">Rhizobium meliloti</name>
    <name type="common">Ensifer meliloti</name>
    <name type="synonym">Sinorhizobium meliloti</name>
    <dbReference type="NCBI Taxonomy" id="382"/>
    <lineage>
        <taxon>Bacteria</taxon>
        <taxon>Pseudomonadati</taxon>
        <taxon>Pseudomonadota</taxon>
        <taxon>Alphaproteobacteria</taxon>
        <taxon>Hyphomicrobiales</taxon>
        <taxon>Rhizobiaceae</taxon>
        <taxon>Sinorhizobium/Ensifer group</taxon>
        <taxon>Sinorhizobium</taxon>
    </lineage>
</organism>
<feature type="transmembrane region" description="Helical" evidence="3">
    <location>
        <begin position="114"/>
        <end position="134"/>
    </location>
</feature>
<dbReference type="InterPro" id="IPR029787">
    <property type="entry name" value="Nucleotide_cyclase"/>
</dbReference>
<dbReference type="GO" id="GO:0052621">
    <property type="term" value="F:diguanylate cyclase activity"/>
    <property type="evidence" value="ECO:0007669"/>
    <property type="project" value="UniProtKB-EC"/>
</dbReference>
<feature type="transmembrane region" description="Helical" evidence="3">
    <location>
        <begin position="146"/>
        <end position="165"/>
    </location>
</feature>
<dbReference type="InterPro" id="IPR050469">
    <property type="entry name" value="Diguanylate_Cyclase"/>
</dbReference>
<feature type="transmembrane region" description="Helical" evidence="3">
    <location>
        <begin position="86"/>
        <end position="108"/>
    </location>
</feature>
<dbReference type="EMBL" id="WISP01000027">
    <property type="protein sequence ID" value="MQW02771.1"/>
    <property type="molecule type" value="Genomic_DNA"/>
</dbReference>
<proteinExistence type="predicted"/>
<feature type="transmembrane region" description="Helical" evidence="3">
    <location>
        <begin position="177"/>
        <end position="210"/>
    </location>
</feature>
<dbReference type="EC" id="2.7.7.65" evidence="1"/>
<evidence type="ECO:0000256" key="3">
    <source>
        <dbReference type="SAM" id="Phobius"/>
    </source>
</evidence>